<feature type="region of interest" description="Disordered" evidence="1">
    <location>
        <begin position="1"/>
        <end position="62"/>
    </location>
</feature>
<evidence type="ECO:0000256" key="1">
    <source>
        <dbReference type="SAM" id="MobiDB-lite"/>
    </source>
</evidence>
<evidence type="ECO:0000313" key="2">
    <source>
        <dbReference type="EMBL" id="CAH1642256.1"/>
    </source>
</evidence>
<dbReference type="Proteomes" id="UP001153321">
    <property type="component" value="Chromosome 26"/>
</dbReference>
<organism evidence="2 3">
    <name type="scientific">Spodoptera littoralis</name>
    <name type="common">Egyptian cotton leafworm</name>
    <dbReference type="NCBI Taxonomy" id="7109"/>
    <lineage>
        <taxon>Eukaryota</taxon>
        <taxon>Metazoa</taxon>
        <taxon>Ecdysozoa</taxon>
        <taxon>Arthropoda</taxon>
        <taxon>Hexapoda</taxon>
        <taxon>Insecta</taxon>
        <taxon>Pterygota</taxon>
        <taxon>Neoptera</taxon>
        <taxon>Endopterygota</taxon>
        <taxon>Lepidoptera</taxon>
        <taxon>Glossata</taxon>
        <taxon>Ditrysia</taxon>
        <taxon>Noctuoidea</taxon>
        <taxon>Noctuidae</taxon>
        <taxon>Amphipyrinae</taxon>
        <taxon>Spodoptera</taxon>
    </lineage>
</organism>
<feature type="compositionally biased region" description="Gly residues" evidence="1">
    <location>
        <begin position="156"/>
        <end position="166"/>
    </location>
</feature>
<feature type="compositionally biased region" description="Basic and acidic residues" evidence="1">
    <location>
        <begin position="1"/>
        <end position="11"/>
    </location>
</feature>
<accession>A0A9P0N2H8</accession>
<keyword evidence="3" id="KW-1185">Reference proteome</keyword>
<evidence type="ECO:0000313" key="3">
    <source>
        <dbReference type="Proteomes" id="UP001153321"/>
    </source>
</evidence>
<feature type="compositionally biased region" description="Polar residues" evidence="1">
    <location>
        <begin position="167"/>
        <end position="192"/>
    </location>
</feature>
<name>A0A9P0N2H8_SPOLI</name>
<gene>
    <name evidence="2" type="ORF">SPLIT_LOCUS7612</name>
</gene>
<dbReference type="AlphaFoldDB" id="A0A9P0N2H8"/>
<proteinExistence type="predicted"/>
<sequence length="203" mass="22219">MSNKELGHQLKENGNPGRISKENRDRIKNSRTEGRRNTSEVKNHLKGVTKNKPLNGKMTNAKPHVNQKCRTTNANSNPLLLFPSGERLKELDRAYEGAMDLLRILDEDGINRRKDRSKRKTDMQNEVDMAYEGAMQLIANGSNSHIASRVGNAGPSNGGAEVGGGTRHTSAIPTKPTPQSKGNLVAPNTANASPLMPHPRREA</sequence>
<protein>
    <submittedName>
        <fullName evidence="2">Uncharacterized protein</fullName>
    </submittedName>
</protein>
<feature type="compositionally biased region" description="Basic and acidic residues" evidence="1">
    <location>
        <begin position="19"/>
        <end position="43"/>
    </location>
</feature>
<dbReference type="EMBL" id="LR824557">
    <property type="protein sequence ID" value="CAH1642256.1"/>
    <property type="molecule type" value="Genomic_DNA"/>
</dbReference>
<feature type="region of interest" description="Disordered" evidence="1">
    <location>
        <begin position="146"/>
        <end position="203"/>
    </location>
</feature>
<reference evidence="2" key="1">
    <citation type="submission" date="2022-02" db="EMBL/GenBank/DDBJ databases">
        <authorList>
            <person name="King R."/>
        </authorList>
    </citation>
    <scope>NUCLEOTIDE SEQUENCE</scope>
</reference>